<name>A0A348HG38_9GAMM</name>
<proteinExistence type="predicted"/>
<dbReference type="AlphaFoldDB" id="A0A348HG38"/>
<evidence type="ECO:0000313" key="1">
    <source>
        <dbReference type="EMBL" id="BBG30590.1"/>
    </source>
</evidence>
<dbReference type="EMBL" id="AP018933">
    <property type="protein sequence ID" value="BBG30590.1"/>
    <property type="molecule type" value="Genomic_DNA"/>
</dbReference>
<protein>
    <submittedName>
        <fullName evidence="1">Uncharacterized protein</fullName>
    </submittedName>
</protein>
<dbReference type="Proteomes" id="UP000267342">
    <property type="component" value="Chromosome"/>
</dbReference>
<dbReference type="KEGG" id="zpl:ZBT109_1844"/>
<accession>A0A348HG38</accession>
<evidence type="ECO:0000313" key="2">
    <source>
        <dbReference type="Proteomes" id="UP000267342"/>
    </source>
</evidence>
<sequence length="36" mass="4462">MALLYIETLRRDKGSIILSIDRFWLLCIGYRTRYRR</sequence>
<keyword evidence="2" id="KW-1185">Reference proteome</keyword>
<reference evidence="1 2" key="1">
    <citation type="submission" date="2018-09" db="EMBL/GenBank/DDBJ databases">
        <title>Zymobacter palmae IAM14233 (=T109) whole genome analysis.</title>
        <authorList>
            <person name="Yanase H."/>
        </authorList>
    </citation>
    <scope>NUCLEOTIDE SEQUENCE [LARGE SCALE GENOMIC DNA]</scope>
    <source>
        <strain evidence="1 2">IAM14233</strain>
    </source>
</reference>
<organism evidence="1 2">
    <name type="scientific">Zymobacter palmae</name>
    <dbReference type="NCBI Taxonomy" id="33074"/>
    <lineage>
        <taxon>Bacteria</taxon>
        <taxon>Pseudomonadati</taxon>
        <taxon>Pseudomonadota</taxon>
        <taxon>Gammaproteobacteria</taxon>
        <taxon>Oceanospirillales</taxon>
        <taxon>Halomonadaceae</taxon>
        <taxon>Zymobacter group</taxon>
        <taxon>Zymobacter</taxon>
    </lineage>
</organism>
<gene>
    <name evidence="1" type="ORF">ZBT109_1844</name>
</gene>